<evidence type="ECO:0000313" key="7">
    <source>
        <dbReference type="Proteomes" id="UP000298173"/>
    </source>
</evidence>
<dbReference type="Pfam" id="PF00106">
    <property type="entry name" value="adh_short"/>
    <property type="match status" value="1"/>
</dbReference>
<dbReference type="GO" id="GO:0016491">
    <property type="term" value="F:oxidoreductase activity"/>
    <property type="evidence" value="ECO:0007669"/>
    <property type="project" value="UniProtKB-KW"/>
</dbReference>
<dbReference type="InterPro" id="IPR002347">
    <property type="entry name" value="SDR_fam"/>
</dbReference>
<proteinExistence type="inferred from homology"/>
<dbReference type="InterPro" id="IPR020904">
    <property type="entry name" value="Sc_DH/Rdtase_CS"/>
</dbReference>
<dbReference type="SUPFAM" id="SSF51735">
    <property type="entry name" value="NAD(P)-binding Rossmann-fold domains"/>
    <property type="match status" value="1"/>
</dbReference>
<evidence type="ECO:0000313" key="6">
    <source>
        <dbReference type="EMBL" id="TFB68211.1"/>
    </source>
</evidence>
<dbReference type="AlphaFoldDB" id="A0A4R8UNE3"/>
<keyword evidence="2" id="KW-0560">Oxidoreductase</keyword>
<dbReference type="Gene3D" id="3.40.50.720">
    <property type="entry name" value="NAD(P)-binding Rossmann-like Domain"/>
    <property type="match status" value="1"/>
</dbReference>
<dbReference type="PRINTS" id="PR00081">
    <property type="entry name" value="GDHRDH"/>
</dbReference>
<dbReference type="EMBL" id="SOEY01000034">
    <property type="protein sequence ID" value="TFB68211.1"/>
    <property type="molecule type" value="Genomic_DNA"/>
</dbReference>
<name>A0A4R8UNE3_9MICO</name>
<dbReference type="InterPro" id="IPR057326">
    <property type="entry name" value="KR_dom"/>
</dbReference>
<dbReference type="GO" id="GO:0016020">
    <property type="term" value="C:membrane"/>
    <property type="evidence" value="ECO:0007669"/>
    <property type="project" value="TreeGrafter"/>
</dbReference>
<organism evidence="6 7">
    <name type="scientific">Cryobacterium glaciale</name>
    <dbReference type="NCBI Taxonomy" id="1259145"/>
    <lineage>
        <taxon>Bacteria</taxon>
        <taxon>Bacillati</taxon>
        <taxon>Actinomycetota</taxon>
        <taxon>Actinomycetes</taxon>
        <taxon>Micrococcales</taxon>
        <taxon>Microbacteriaceae</taxon>
        <taxon>Cryobacterium</taxon>
    </lineage>
</organism>
<feature type="domain" description="Ketoreductase" evidence="5">
    <location>
        <begin position="57"/>
        <end position="234"/>
    </location>
</feature>
<dbReference type="PROSITE" id="PS00061">
    <property type="entry name" value="ADH_SHORT"/>
    <property type="match status" value="1"/>
</dbReference>
<keyword evidence="7" id="KW-1185">Reference proteome</keyword>
<evidence type="ECO:0000256" key="2">
    <source>
        <dbReference type="ARBA" id="ARBA00023002"/>
    </source>
</evidence>
<feature type="region of interest" description="Disordered" evidence="4">
    <location>
        <begin position="27"/>
        <end position="46"/>
    </location>
</feature>
<comment type="similarity">
    <text evidence="1 3">Belongs to the short-chain dehydrogenases/reductases (SDR) family.</text>
</comment>
<evidence type="ECO:0000259" key="5">
    <source>
        <dbReference type="SMART" id="SM00822"/>
    </source>
</evidence>
<evidence type="ECO:0000256" key="1">
    <source>
        <dbReference type="ARBA" id="ARBA00006484"/>
    </source>
</evidence>
<evidence type="ECO:0000256" key="3">
    <source>
        <dbReference type="RuleBase" id="RU000363"/>
    </source>
</evidence>
<dbReference type="PANTHER" id="PTHR44196:SF1">
    <property type="entry name" value="DEHYDROGENASE_REDUCTASE SDR FAMILY MEMBER 7B"/>
    <property type="match status" value="1"/>
</dbReference>
<comment type="caution">
    <text evidence="6">The sequence shown here is derived from an EMBL/GenBank/DDBJ whole genome shotgun (WGS) entry which is preliminary data.</text>
</comment>
<dbReference type="PRINTS" id="PR00080">
    <property type="entry name" value="SDRFAMILY"/>
</dbReference>
<dbReference type="Proteomes" id="UP000298173">
    <property type="component" value="Unassembled WGS sequence"/>
</dbReference>
<dbReference type="PANTHER" id="PTHR44196">
    <property type="entry name" value="DEHYDROGENASE/REDUCTASE SDR FAMILY MEMBER 7B"/>
    <property type="match status" value="1"/>
</dbReference>
<reference evidence="6 7" key="1">
    <citation type="submission" date="2019-03" db="EMBL/GenBank/DDBJ databases">
        <title>Genomics of glacier-inhabiting Cryobacterium strains.</title>
        <authorList>
            <person name="Liu Q."/>
            <person name="Xin Y.-H."/>
        </authorList>
    </citation>
    <scope>NUCLEOTIDE SEQUENCE [LARGE SCALE GENOMIC DNA]</scope>
    <source>
        <strain evidence="6 7">HLT2-23</strain>
    </source>
</reference>
<dbReference type="SMART" id="SM00822">
    <property type="entry name" value="PKS_KR"/>
    <property type="match status" value="1"/>
</dbReference>
<dbReference type="OrthoDB" id="158573at2"/>
<accession>A0A4R8UNE3</accession>
<protein>
    <submittedName>
        <fullName evidence="6">SDR family NAD(P)-dependent oxidoreductase</fullName>
    </submittedName>
</protein>
<gene>
    <name evidence="6" type="ORF">E3O06_17110</name>
</gene>
<dbReference type="CDD" id="cd05233">
    <property type="entry name" value="SDR_c"/>
    <property type="match status" value="1"/>
</dbReference>
<dbReference type="InterPro" id="IPR036291">
    <property type="entry name" value="NAD(P)-bd_dom_sf"/>
</dbReference>
<evidence type="ECO:0000256" key="4">
    <source>
        <dbReference type="SAM" id="MobiDB-lite"/>
    </source>
</evidence>
<sequence length="319" mass="33920">MALSGCPAGNSSCRSWFSLRRVRIGGRQSPLEKPTPASTERRSNMDINNLDLTDRRGIITGAGQGIGRAIALEFGRRGGHLLLVGRQLATLTETGRLVAAAGGTTEILVEDLTKPGAVERIAHTVASWNTVDLLVNNAGNVRAGRLELTSDADVHSMIDLNLTAPILLTKALLPALRESGQQRGSILLNVSSGIALVGMPFYSIYAATKSGLAQFGESLRRELTGTGVHVATVYPGATDTDMMRSQNAGTELGWGRRSLADVITDLITALQAGEHEINTAPEGRRAMQDLNRTDPMAVDAALAPGLEDLELAVRDHRSI</sequence>